<gene>
    <name evidence="2" type="ORF">GCM10009765_76710</name>
</gene>
<dbReference type="InterPro" id="IPR045865">
    <property type="entry name" value="ACT-like_dom_sf"/>
</dbReference>
<reference evidence="2 3" key="1">
    <citation type="journal article" date="2019" name="Int. J. Syst. Evol. Microbiol.">
        <title>The Global Catalogue of Microorganisms (GCM) 10K type strain sequencing project: providing services to taxonomists for standard genome sequencing and annotation.</title>
        <authorList>
            <consortium name="The Broad Institute Genomics Platform"/>
            <consortium name="The Broad Institute Genome Sequencing Center for Infectious Disease"/>
            <person name="Wu L."/>
            <person name="Ma J."/>
        </authorList>
    </citation>
    <scope>NUCLEOTIDE SEQUENCE [LARGE SCALE GENOMIC DNA]</scope>
    <source>
        <strain evidence="2 3">JCM 14718</strain>
    </source>
</reference>
<keyword evidence="3" id="KW-1185">Reference proteome</keyword>
<sequence>MPTARTQNLRVLEGRFVLERVSDIRKTAPETGLLALALVLGPDGGAAMRRDDTAEDGWTALWNGDDAHDPEVTGMLSAIVAPLAASELPVWTAASYDGDLVLVPARRLEEAVGVLRRAGHQVAV</sequence>
<evidence type="ECO:0000313" key="2">
    <source>
        <dbReference type="EMBL" id="GAA1716740.1"/>
    </source>
</evidence>
<dbReference type="Gene3D" id="3.30.2130.10">
    <property type="entry name" value="VC0802-like"/>
    <property type="match status" value="1"/>
</dbReference>
<dbReference type="Pfam" id="PF13840">
    <property type="entry name" value="ACT_7"/>
    <property type="match status" value="1"/>
</dbReference>
<dbReference type="InterPro" id="IPR027795">
    <property type="entry name" value="CASTOR_ACT_dom"/>
</dbReference>
<protein>
    <recommendedName>
        <fullName evidence="1">CASTOR ACT domain-containing protein</fullName>
    </recommendedName>
</protein>
<evidence type="ECO:0000259" key="1">
    <source>
        <dbReference type="Pfam" id="PF13840"/>
    </source>
</evidence>
<feature type="domain" description="CASTOR ACT" evidence="1">
    <location>
        <begin position="54"/>
        <end position="117"/>
    </location>
</feature>
<dbReference type="Proteomes" id="UP001500618">
    <property type="component" value="Unassembled WGS sequence"/>
</dbReference>
<evidence type="ECO:0000313" key="3">
    <source>
        <dbReference type="Proteomes" id="UP001500618"/>
    </source>
</evidence>
<dbReference type="EMBL" id="BAAANY010000041">
    <property type="protein sequence ID" value="GAA1716740.1"/>
    <property type="molecule type" value="Genomic_DNA"/>
</dbReference>
<accession>A0ABN2J2L1</accession>
<proteinExistence type="predicted"/>
<dbReference type="SUPFAM" id="SSF55021">
    <property type="entry name" value="ACT-like"/>
    <property type="match status" value="1"/>
</dbReference>
<comment type="caution">
    <text evidence="2">The sequence shown here is derived from an EMBL/GenBank/DDBJ whole genome shotgun (WGS) entry which is preliminary data.</text>
</comment>
<organism evidence="2 3">
    <name type="scientific">Fodinicola feengrottensis</name>
    <dbReference type="NCBI Taxonomy" id="435914"/>
    <lineage>
        <taxon>Bacteria</taxon>
        <taxon>Bacillati</taxon>
        <taxon>Actinomycetota</taxon>
        <taxon>Actinomycetes</taxon>
        <taxon>Mycobacteriales</taxon>
        <taxon>Fodinicola</taxon>
    </lineage>
</organism>
<name>A0ABN2J2L1_9ACTN</name>